<dbReference type="Gene3D" id="2.10.270.10">
    <property type="entry name" value="Cholin Binding"/>
    <property type="match status" value="3"/>
</dbReference>
<evidence type="ECO:0000259" key="14">
    <source>
        <dbReference type="Pfam" id="PF02324"/>
    </source>
</evidence>
<protein>
    <recommendedName>
        <fullName evidence="4">dextransucrase</fullName>
        <ecNumber evidence="4">2.4.1.5</ecNumber>
    </recommendedName>
    <alternativeName>
        <fullName evidence="9">Dextransucrase</fullName>
    </alternativeName>
    <alternativeName>
        <fullName evidence="10">Sucrose 6-glucosyltransferase</fullName>
    </alternativeName>
</protein>
<gene>
    <name evidence="16" type="ORF">MOO44_04475</name>
</gene>
<evidence type="ECO:0000256" key="10">
    <source>
        <dbReference type="ARBA" id="ARBA00032238"/>
    </source>
</evidence>
<feature type="repeat" description="Cell wall-binding" evidence="11">
    <location>
        <begin position="195"/>
        <end position="214"/>
    </location>
</feature>
<dbReference type="GO" id="GO:0009250">
    <property type="term" value="P:glucan biosynthetic process"/>
    <property type="evidence" value="ECO:0007669"/>
    <property type="project" value="InterPro"/>
</dbReference>
<dbReference type="Gene3D" id="2.30.30.420">
    <property type="entry name" value="glucansucrase"/>
    <property type="match status" value="1"/>
</dbReference>
<dbReference type="Pfam" id="PF19258">
    <property type="entry name" value="KxYKxGKxW_sig"/>
    <property type="match status" value="1"/>
</dbReference>
<evidence type="ECO:0000313" key="17">
    <source>
        <dbReference type="Proteomes" id="UP000831181"/>
    </source>
</evidence>
<accession>A0A976RT99</accession>
<feature type="region of interest" description="Disordered" evidence="12">
    <location>
        <begin position="1554"/>
        <end position="1717"/>
    </location>
</feature>
<evidence type="ECO:0000256" key="5">
    <source>
        <dbReference type="ARBA" id="ARBA00022676"/>
    </source>
</evidence>
<dbReference type="PROSITE" id="PS51170">
    <property type="entry name" value="CW"/>
    <property type="match status" value="2"/>
</dbReference>
<dbReference type="InterPro" id="IPR018337">
    <property type="entry name" value="Cell_wall/Cho-bd_repeat"/>
</dbReference>
<dbReference type="Pfam" id="PF02324">
    <property type="entry name" value="Glyco_hydro_70"/>
    <property type="match status" value="1"/>
</dbReference>
<feature type="repeat" description="Cell wall-binding" evidence="11">
    <location>
        <begin position="341"/>
        <end position="360"/>
    </location>
</feature>
<feature type="region of interest" description="Disordered" evidence="12">
    <location>
        <begin position="120"/>
        <end position="178"/>
    </location>
</feature>
<dbReference type="KEGG" id="lbe:MOO44_04475"/>
<organism evidence="16 17">
    <name type="scientific">Nicoliella spurrieriana</name>
    <dbReference type="NCBI Taxonomy" id="2925830"/>
    <lineage>
        <taxon>Bacteria</taxon>
        <taxon>Bacillati</taxon>
        <taxon>Bacillota</taxon>
        <taxon>Bacilli</taxon>
        <taxon>Lactobacillales</taxon>
        <taxon>Lactobacillaceae</taxon>
        <taxon>Nicoliella</taxon>
    </lineage>
</organism>
<proteinExistence type="inferred from homology"/>
<dbReference type="GO" id="GO:0008270">
    <property type="term" value="F:zinc ion binding"/>
    <property type="evidence" value="ECO:0007669"/>
    <property type="project" value="UniProtKB-KW"/>
</dbReference>
<keyword evidence="13" id="KW-1133">Transmembrane helix</keyword>
<comment type="function">
    <text evidence="2">Production of extracellular glucans, that are thought to play a key role in the development of the dental plaque because of their ability to adhere to smooth surfaces and mediate the aggregation of bacterial cells and food debris.</text>
</comment>
<keyword evidence="7" id="KW-0732">Signal</keyword>
<keyword evidence="13" id="KW-0812">Transmembrane</keyword>
<evidence type="ECO:0000256" key="9">
    <source>
        <dbReference type="ARBA" id="ARBA00029911"/>
    </source>
</evidence>
<dbReference type="GO" id="GO:0046527">
    <property type="term" value="F:glucosyltransferase activity"/>
    <property type="evidence" value="ECO:0007669"/>
    <property type="project" value="InterPro"/>
</dbReference>
<dbReference type="NCBIfam" id="TIGR04035">
    <property type="entry name" value="glucan_65_rpt"/>
    <property type="match status" value="4"/>
</dbReference>
<evidence type="ECO:0000256" key="11">
    <source>
        <dbReference type="PROSITE-ProRule" id="PRU00591"/>
    </source>
</evidence>
<keyword evidence="13" id="KW-0472">Membrane</keyword>
<name>A0A976RT99_9LACO</name>
<dbReference type="NCBIfam" id="TIGR03715">
    <property type="entry name" value="KxYKxGKxW"/>
    <property type="match status" value="1"/>
</dbReference>
<feature type="region of interest" description="Disordered" evidence="12">
    <location>
        <begin position="53"/>
        <end position="107"/>
    </location>
</feature>
<dbReference type="EMBL" id="CP093361">
    <property type="protein sequence ID" value="UQS87413.1"/>
    <property type="molecule type" value="Genomic_DNA"/>
</dbReference>
<feature type="compositionally biased region" description="Low complexity" evidence="12">
    <location>
        <begin position="60"/>
        <end position="107"/>
    </location>
</feature>
<reference evidence="16" key="1">
    <citation type="journal article" date="2022" name="Int. J. Syst. Evol. Microbiol.">
        <title>Apilactobacillus apisilvae sp. nov., Nicolia spurrieriana gen. nov. sp. nov., Bombilactobacillus folatiphilus sp. nov. and Bombilactobacillus thymidiniphilus sp. nov., four new lactic acid bacterial isolates from stingless bees Tetragonula carbonaria and Austroplebeia australis.</title>
        <authorList>
            <person name="Oliphant S.A."/>
            <person name="Watson-Haigh N.S."/>
            <person name="Sumby K.M."/>
            <person name="Gardner J."/>
            <person name="Groom S."/>
            <person name="Jiranek V."/>
        </authorList>
    </citation>
    <scope>NUCLEOTIDE SEQUENCE</scope>
    <source>
        <strain evidence="16">SGEP1_A5</strain>
    </source>
</reference>
<feature type="region of interest" description="Disordered" evidence="12">
    <location>
        <begin position="1758"/>
        <end position="1782"/>
    </location>
</feature>
<feature type="domain" description="Glycoside hydrolase family 70 catalytic" evidence="14">
    <location>
        <begin position="669"/>
        <end position="1464"/>
    </location>
</feature>
<dbReference type="InterPro" id="IPR027636">
    <property type="entry name" value="Glucan-bd_rpt"/>
</dbReference>
<dbReference type="PANTHER" id="PTHR46541:SF1">
    <property type="entry name" value="ZINC FINGER PROTEIN AEBP2"/>
    <property type="match status" value="1"/>
</dbReference>
<evidence type="ECO:0000256" key="4">
    <source>
        <dbReference type="ARBA" id="ARBA00012592"/>
    </source>
</evidence>
<dbReference type="InterPro" id="IPR022263">
    <property type="entry name" value="KxYKxGKxW"/>
</dbReference>
<dbReference type="GO" id="GO:0047849">
    <property type="term" value="F:dextransucrase activity"/>
    <property type="evidence" value="ECO:0007669"/>
    <property type="project" value="UniProtKB-EC"/>
</dbReference>
<dbReference type="RefSeq" id="WP_260117220.1">
    <property type="nucleotide sequence ID" value="NZ_CP093361.1"/>
</dbReference>
<feature type="domain" description="DUF5776" evidence="15">
    <location>
        <begin position="1847"/>
        <end position="1908"/>
    </location>
</feature>
<dbReference type="PANTHER" id="PTHR46541">
    <property type="entry name" value="ZINC FINGER PROTEIN AEBP2"/>
    <property type="match status" value="1"/>
</dbReference>
<dbReference type="InterPro" id="IPR003318">
    <property type="entry name" value="Glyco_hydro70cat"/>
</dbReference>
<evidence type="ECO:0000256" key="13">
    <source>
        <dbReference type="SAM" id="Phobius"/>
    </source>
</evidence>
<dbReference type="InterPro" id="IPR044081">
    <property type="entry name" value="DUF5776"/>
</dbReference>
<comment type="similarity">
    <text evidence="3">Belongs to the glycosyl hydrolase 70 family.</text>
</comment>
<dbReference type="EC" id="2.4.1.5" evidence="4"/>
<sequence>MKYNQFEYRNHYQMYKSGKTWVVAGIATIGISIATEMHVANQAFADTNQPQTVVNQDQGSSATASADQPAASSSSAPADPAATTSESSTSSPTSEAPATETTASQSASSAVASAITASDSSAPISSASSSETTSAITSSSASSSVATSSASSSTTASSSSSVESVTDRNLGSSSSDSLGSGAISAAAINSGNAVKNGFIFNHNNWYYADENGNLVTGKQVIDNQTLYFNADGTQLKGNFLTNDGNKEYFDPNNGAMLKRSFFSFANQWYYADENGNVVTGPQTIDNATLYFNADGSQVKGGFVLNDGHNQYYDPNNGGLVKSSFFLNQSHWYYSDANGDVVTGLQTIDGNTLYFNADGSQVKGEVVNDNGKQLYFDPNSGGLVKDNFISLNGKWYYADADGSIVDNPTTIKDGLFVANGNLYYHDPTTQQLVKGQILNVDGNLYQFDSATGAATALNNYTNGSWKQVKVTSSDGSQVDRYQYLDANGQPLTGLQMVNGSLLYFDPTTGLQLKGGAANVDGVNYYFDANLGTLVGTVDQVVNNGQYVTNNGNTQYVDASGNPVKGLVAVNNNLQYFDPTTGDMAKSTQMVANGATYYFDKDGNGQYLFTNTGTPVANDFTEHNVVNSTAASDFTNTVDGFLTADSWYRPKYILADCSNWRLSNPGEYRPLITTWWPNKNVEVNYLKLMQNNGLLANNVNYDLFTAQNVLDSAAQTAQVAIEQKIAQTGSTDWLNDLLFNGDSSFVKQQFIWNKDSEYQWQGDAWFQGGYLKYNNSPLTPNVNSDYRNSGNQFDFLLANDIDNSNPVVQAENLNWLYYLMNFGSITTNGASQDANFDGVRLDAVDFINNDAIQRAYSYLKDAYNLTSDANANQHLSIVEAGLDAGTTSFDNNALTESNFRVAVKDSLLNGPGKDSSLSNLIQDIDSNVVLADHSANSTEAGVPNYSIIHAHDKGIQENVGQAITDTTGADWTNFTPEQLKQGLAVYYADQRATIKKYNDYNIPSAYAIMLTNKSTVPRVYYGDMYQDDGQYMQNPSIYYDAINSLMLARKKYVSGGQAMSVDKNGFLTSVRFGKGANNSSDAGDSDTRTQGIGLIVSNNPNASLSGGSTVSLNMGAAHKNQAYRALMLTTKDGIQTYNSDANAPVAYTDANGVLTFSSNDINGQSNTAIKGQLNPQVSGYVAAWVPVGATADQDASTAPSTTTNTDGKIFHSNAALDSNLIFEGFSNFQPMPTTHDEMTNVVIAKNAQQFKDWGITSFEFAPQYKSTKDNTFVDSTIQNGYAFSDRYDLGLSGDTKYGDANDLRNAISALHQTGIQSIADVVYNQLYGLNGKQVVSTSRAGVTGNDVSLPFGNQLYVTNTIGGGPYQEQYGGAFLKQLQAKYPDLFNAQTYSYYVKNYSNNGSGPAYLTDAQSTRSAIPDDEPLKQWSAKYMNGTNVLGLGMGYVLKDWNTGQYYKIAGDDSFLPDSGATTVPSSSAAASDSVASSASASSSASSSAVSSESASLSSSATSSSASSEFASASSSAPSSSASSNSASASSIAQSSNASSEYTSASSSALSSSASSNSASASSSATSSSASSNSASSSSSATSSSASSNSVSASSSATSSSASSNSASASSSAPNSSASSNSASASSSAQSSSASSGSASASSSTTSSSTTSNSTSSSSNVKSSSASSNSTSASSSATSNSTSSNSTSASASTQSVTTFTASSSSAQSSSASAPFYNYKTVASSSSVPSASSQSASSVSAASSSSAVQSASSTALPSSTAETTEQSSASAKPTAKQTAKQRLDAAIDSLTAIEQLLSENNTSANKRKYAKALNQYYYREKVYLKAAKLYSKLYYYDFDYLTTTVKLKRTAYVHSAKRFTKGSRIRKIKPGTKLKIKRVVSRGKMTRFVLSDGHYITGLKSFVQMLK</sequence>
<evidence type="ECO:0000256" key="2">
    <source>
        <dbReference type="ARBA" id="ARBA00003243"/>
    </source>
</evidence>
<dbReference type="GO" id="GO:0006357">
    <property type="term" value="P:regulation of transcription by RNA polymerase II"/>
    <property type="evidence" value="ECO:0007669"/>
    <property type="project" value="TreeGrafter"/>
</dbReference>
<dbReference type="Proteomes" id="UP000831181">
    <property type="component" value="Chromosome"/>
</dbReference>
<dbReference type="InterPro" id="IPR052130">
    <property type="entry name" value="AEBP2/jing_C2H2-ZnF"/>
</dbReference>
<evidence type="ECO:0000259" key="15">
    <source>
        <dbReference type="Pfam" id="PF19087"/>
    </source>
</evidence>
<evidence type="ECO:0000313" key="16">
    <source>
        <dbReference type="EMBL" id="UQS87413.1"/>
    </source>
</evidence>
<evidence type="ECO:0000256" key="12">
    <source>
        <dbReference type="SAM" id="MobiDB-lite"/>
    </source>
</evidence>
<dbReference type="Pfam" id="PF19087">
    <property type="entry name" value="DUF5776"/>
    <property type="match status" value="1"/>
</dbReference>
<keyword evidence="8" id="KW-0677">Repeat</keyword>
<evidence type="ECO:0000256" key="1">
    <source>
        <dbReference type="ARBA" id="ARBA00001152"/>
    </source>
</evidence>
<dbReference type="SUPFAM" id="SSF51445">
    <property type="entry name" value="(Trans)glycosidases"/>
    <property type="match status" value="2"/>
</dbReference>
<feature type="transmembrane region" description="Helical" evidence="13">
    <location>
        <begin position="21"/>
        <end position="40"/>
    </location>
</feature>
<evidence type="ECO:0000256" key="6">
    <source>
        <dbReference type="ARBA" id="ARBA00022679"/>
    </source>
</evidence>
<comment type="catalytic activity">
    <reaction evidence="1">
        <text>[(1-&gt;6)-alpha-D-glucosyl](n) + sucrose = [(1-&gt;6)-alpha-D-glucosyl](n+1) + D-fructose</text>
        <dbReference type="Rhea" id="RHEA:18825"/>
        <dbReference type="Rhea" id="RHEA-COMP:11144"/>
        <dbReference type="Rhea" id="RHEA-COMP:11145"/>
        <dbReference type="ChEBI" id="CHEBI:17992"/>
        <dbReference type="ChEBI" id="CHEBI:18269"/>
        <dbReference type="ChEBI" id="CHEBI:37721"/>
        <dbReference type="EC" id="2.4.1.5"/>
    </reaction>
</comment>
<keyword evidence="5" id="KW-0328">Glycosyltransferase</keyword>
<evidence type="ECO:0000256" key="7">
    <source>
        <dbReference type="ARBA" id="ARBA00022729"/>
    </source>
</evidence>
<evidence type="ECO:0000256" key="3">
    <source>
        <dbReference type="ARBA" id="ARBA00009247"/>
    </source>
</evidence>
<evidence type="ECO:0000256" key="8">
    <source>
        <dbReference type="ARBA" id="ARBA00022737"/>
    </source>
</evidence>
<dbReference type="Gene3D" id="3.20.20.470">
    <property type="entry name" value="Glucansucrase"/>
    <property type="match status" value="1"/>
</dbReference>
<dbReference type="Pfam" id="PF19127">
    <property type="entry name" value="Choline_bind_3"/>
    <property type="match status" value="4"/>
</dbReference>
<dbReference type="InterPro" id="IPR017853">
    <property type="entry name" value="GH"/>
</dbReference>
<keyword evidence="6" id="KW-0808">Transferase</keyword>
<feature type="compositionally biased region" description="Low complexity" evidence="12">
    <location>
        <begin position="1758"/>
        <end position="1776"/>
    </location>
</feature>
<keyword evidence="17" id="KW-1185">Reference proteome</keyword>
<dbReference type="SUPFAM" id="SSF69360">
    <property type="entry name" value="Cell wall binding repeat"/>
    <property type="match status" value="3"/>
</dbReference>